<dbReference type="InterPro" id="IPR032818">
    <property type="entry name" value="DedA-like"/>
</dbReference>
<comment type="similarity">
    <text evidence="2 7">Belongs to the DedA family.</text>
</comment>
<feature type="transmembrane region" description="Helical" evidence="7">
    <location>
        <begin position="151"/>
        <end position="172"/>
    </location>
</feature>
<keyword evidence="5 7" id="KW-1133">Transmembrane helix</keyword>
<dbReference type="EMBL" id="RBDY01000003">
    <property type="protein sequence ID" value="RKN25869.1"/>
    <property type="molecule type" value="Genomic_DNA"/>
</dbReference>
<accession>A0A3A9WH13</accession>
<dbReference type="OrthoDB" id="162303at2"/>
<dbReference type="InterPro" id="IPR032816">
    <property type="entry name" value="VTT_dom"/>
</dbReference>
<keyword evidence="4 7" id="KW-0812">Transmembrane</keyword>
<dbReference type="EMBL" id="RBDX01000002">
    <property type="protein sequence ID" value="RKN12079.1"/>
    <property type="molecule type" value="Genomic_DNA"/>
</dbReference>
<dbReference type="AlphaFoldDB" id="A0A3A9WH13"/>
<dbReference type="Proteomes" id="UP000268652">
    <property type="component" value="Unassembled WGS sequence"/>
</dbReference>
<proteinExistence type="inferred from homology"/>
<feature type="transmembrane region" description="Helical" evidence="7">
    <location>
        <begin position="178"/>
        <end position="199"/>
    </location>
</feature>
<evidence type="ECO:0000256" key="6">
    <source>
        <dbReference type="ARBA" id="ARBA00023136"/>
    </source>
</evidence>
<feature type="transmembrane region" description="Helical" evidence="7">
    <location>
        <begin position="66"/>
        <end position="85"/>
    </location>
</feature>
<gene>
    <name evidence="10" type="ORF">D7318_06385</name>
    <name evidence="9" type="ORF">D7319_04095</name>
</gene>
<keyword evidence="6 7" id="KW-0472">Membrane</keyword>
<evidence type="ECO:0000313" key="10">
    <source>
        <dbReference type="EMBL" id="RKN25869.1"/>
    </source>
</evidence>
<feature type="domain" description="VTT" evidence="8">
    <location>
        <begin position="66"/>
        <end position="171"/>
    </location>
</feature>
<organism evidence="9 12">
    <name type="scientific">Streptomyces radicis</name>
    <dbReference type="NCBI Taxonomy" id="1750517"/>
    <lineage>
        <taxon>Bacteria</taxon>
        <taxon>Bacillati</taxon>
        <taxon>Actinomycetota</taxon>
        <taxon>Actinomycetes</taxon>
        <taxon>Kitasatosporales</taxon>
        <taxon>Streptomycetaceae</taxon>
        <taxon>Streptomyces</taxon>
    </lineage>
</organism>
<name>A0A3A9WH13_9ACTN</name>
<protein>
    <recommendedName>
        <fullName evidence="8">VTT domain-containing protein</fullName>
    </recommendedName>
</protein>
<reference evidence="11 12" key="1">
    <citation type="submission" date="2018-09" db="EMBL/GenBank/DDBJ databases">
        <title>Streptomyces sp. nov. DS1-2, an endophytic actinomycete isolated from roots of Dendrobium scabrilingue.</title>
        <authorList>
            <person name="Kuncharoen N."/>
            <person name="Kudo T."/>
            <person name="Ohkuma M."/>
            <person name="Yuki M."/>
            <person name="Tanasupawat S."/>
        </authorList>
    </citation>
    <scope>NUCLEOTIDE SEQUENCE [LARGE SCALE GENOMIC DNA]</scope>
    <source>
        <strain evidence="9 12">AZ1-7</strain>
        <strain evidence="10 11">DS1-2</strain>
    </source>
</reference>
<evidence type="ECO:0000313" key="9">
    <source>
        <dbReference type="EMBL" id="RKN12079.1"/>
    </source>
</evidence>
<dbReference type="PANTHER" id="PTHR30353">
    <property type="entry name" value="INNER MEMBRANE PROTEIN DEDA-RELATED"/>
    <property type="match status" value="1"/>
</dbReference>
<evidence type="ECO:0000256" key="2">
    <source>
        <dbReference type="ARBA" id="ARBA00010792"/>
    </source>
</evidence>
<evidence type="ECO:0000313" key="11">
    <source>
        <dbReference type="Proteomes" id="UP000268652"/>
    </source>
</evidence>
<keyword evidence="3 7" id="KW-1003">Cell membrane</keyword>
<comment type="subcellular location">
    <subcellularLocation>
        <location evidence="1 7">Cell membrane</location>
        <topology evidence="1 7">Multi-pass membrane protein</topology>
    </subcellularLocation>
</comment>
<dbReference type="GO" id="GO:0005886">
    <property type="term" value="C:plasma membrane"/>
    <property type="evidence" value="ECO:0007669"/>
    <property type="project" value="UniProtKB-SubCell"/>
</dbReference>
<keyword evidence="11" id="KW-1185">Reference proteome</keyword>
<feature type="transmembrane region" description="Helical" evidence="7">
    <location>
        <begin position="6"/>
        <end position="28"/>
    </location>
</feature>
<evidence type="ECO:0000256" key="7">
    <source>
        <dbReference type="RuleBase" id="RU367016"/>
    </source>
</evidence>
<dbReference type="Proteomes" id="UP000275024">
    <property type="component" value="Unassembled WGS sequence"/>
</dbReference>
<sequence length="218" mass="22322">MQETLGILLYAPWIYVIVAASILLDVFVPLLPSGALVVTAATVAAGTAADVAGLPTPDADPPLPQLFLLVVCATTASVVGDLLAYRLALRGGRRFGSAISRSRRLTAAHQRLEVALTRGGGPLVVLARFAPAGRAVVSLGAGVSRRRAREFLPWSALAAVVWTGYSVGLGYLGGQLLGASWIATGLSLLALLAAGFIAVRLLRPAQDGGPAPQAPAAN</sequence>
<evidence type="ECO:0000256" key="1">
    <source>
        <dbReference type="ARBA" id="ARBA00004651"/>
    </source>
</evidence>
<dbReference type="RefSeq" id="WP_120695882.1">
    <property type="nucleotide sequence ID" value="NZ_RBDX01000002.1"/>
</dbReference>
<feature type="transmembrane region" description="Helical" evidence="7">
    <location>
        <begin position="35"/>
        <end position="54"/>
    </location>
</feature>
<dbReference type="PANTHER" id="PTHR30353:SF0">
    <property type="entry name" value="TRANSMEMBRANE PROTEIN"/>
    <property type="match status" value="1"/>
</dbReference>
<evidence type="ECO:0000256" key="5">
    <source>
        <dbReference type="ARBA" id="ARBA00022989"/>
    </source>
</evidence>
<evidence type="ECO:0000256" key="3">
    <source>
        <dbReference type="ARBA" id="ARBA00022475"/>
    </source>
</evidence>
<evidence type="ECO:0000259" key="8">
    <source>
        <dbReference type="Pfam" id="PF09335"/>
    </source>
</evidence>
<evidence type="ECO:0000256" key="4">
    <source>
        <dbReference type="ARBA" id="ARBA00022692"/>
    </source>
</evidence>
<evidence type="ECO:0000313" key="12">
    <source>
        <dbReference type="Proteomes" id="UP000275024"/>
    </source>
</evidence>
<dbReference type="Pfam" id="PF09335">
    <property type="entry name" value="VTT_dom"/>
    <property type="match status" value="1"/>
</dbReference>
<comment type="caution">
    <text evidence="9">The sequence shown here is derived from an EMBL/GenBank/DDBJ whole genome shotgun (WGS) entry which is preliminary data.</text>
</comment>